<dbReference type="GO" id="GO:0016747">
    <property type="term" value="F:acyltransferase activity, transferring groups other than amino-acyl groups"/>
    <property type="evidence" value="ECO:0007669"/>
    <property type="project" value="InterPro"/>
</dbReference>
<dbReference type="InterPro" id="IPR016181">
    <property type="entry name" value="Acyl_CoA_acyltransferase"/>
</dbReference>
<name>A0A2W5A1X3_9BACT</name>
<evidence type="ECO:0000313" key="6">
    <source>
        <dbReference type="Proteomes" id="UP000249557"/>
    </source>
</evidence>
<organism evidence="5 6">
    <name type="scientific">Micavibrio aeruginosavorus</name>
    <dbReference type="NCBI Taxonomy" id="349221"/>
    <lineage>
        <taxon>Bacteria</taxon>
        <taxon>Pseudomonadati</taxon>
        <taxon>Bdellovibrionota</taxon>
        <taxon>Bdellovibrionia</taxon>
        <taxon>Bdellovibrionales</taxon>
        <taxon>Pseudobdellovibrionaceae</taxon>
        <taxon>Micavibrio</taxon>
    </lineage>
</organism>
<comment type="similarity">
    <text evidence="3">Belongs to the acetyltransferase family. RimJ subfamily.</text>
</comment>
<evidence type="ECO:0000256" key="1">
    <source>
        <dbReference type="ARBA" id="ARBA00022679"/>
    </source>
</evidence>
<dbReference type="Proteomes" id="UP000249557">
    <property type="component" value="Unassembled WGS sequence"/>
</dbReference>
<dbReference type="Pfam" id="PF13302">
    <property type="entry name" value="Acetyltransf_3"/>
    <property type="match status" value="1"/>
</dbReference>
<dbReference type="InterPro" id="IPR051531">
    <property type="entry name" value="N-acetyltransferase"/>
</dbReference>
<dbReference type="PANTHER" id="PTHR43792:SF8">
    <property type="entry name" value="[RIBOSOMAL PROTEIN US5]-ALANINE N-ACETYLTRANSFERASE"/>
    <property type="match status" value="1"/>
</dbReference>
<dbReference type="PROSITE" id="PS51186">
    <property type="entry name" value="GNAT"/>
    <property type="match status" value="1"/>
</dbReference>
<proteinExistence type="inferred from homology"/>
<dbReference type="AlphaFoldDB" id="A0A2W5A1X3"/>
<dbReference type="PANTHER" id="PTHR43792">
    <property type="entry name" value="GNAT FAMILY, PUTATIVE (AFU_ORTHOLOGUE AFUA_3G00765)-RELATED-RELATED"/>
    <property type="match status" value="1"/>
</dbReference>
<evidence type="ECO:0000256" key="3">
    <source>
        <dbReference type="ARBA" id="ARBA00038502"/>
    </source>
</evidence>
<feature type="domain" description="N-acetyltransferase" evidence="4">
    <location>
        <begin position="24"/>
        <end position="176"/>
    </location>
</feature>
<gene>
    <name evidence="5" type="ORF">DI626_01560</name>
</gene>
<dbReference type="EMBL" id="QFNK01000014">
    <property type="protein sequence ID" value="PZO88543.1"/>
    <property type="molecule type" value="Genomic_DNA"/>
</dbReference>
<keyword evidence="2" id="KW-0012">Acyltransferase</keyword>
<reference evidence="5 6" key="1">
    <citation type="submission" date="2017-08" db="EMBL/GenBank/DDBJ databases">
        <title>Infants hospitalized years apart are colonized by the same room-sourced microbial strains.</title>
        <authorList>
            <person name="Brooks B."/>
            <person name="Olm M.R."/>
            <person name="Firek B.A."/>
            <person name="Baker R."/>
            <person name="Thomas B.C."/>
            <person name="Morowitz M.J."/>
            <person name="Banfield J.F."/>
        </authorList>
    </citation>
    <scope>NUCLEOTIDE SEQUENCE [LARGE SCALE GENOMIC DNA]</scope>
    <source>
        <strain evidence="5">S2_018_000_R2_104</strain>
    </source>
</reference>
<evidence type="ECO:0000256" key="2">
    <source>
        <dbReference type="ARBA" id="ARBA00023315"/>
    </source>
</evidence>
<dbReference type="InterPro" id="IPR000182">
    <property type="entry name" value="GNAT_dom"/>
</dbReference>
<sequence length="176" mass="20035">MKNDIYIETDRLILRSGHVEDAQVLHVAVNEVWDELQLWMSWAFEGNQKIEAQNAFLSDGKQNPILGFDKATGAFVIATGYHPHDERSVETGYWVAKDFRSRGLAHEAMQAVLSHIFEKNVSEAIYICHAEGNTPSENLIKKLGFTKTGITESDHVRCSDGVRLNTHHYTMERRHV</sequence>
<protein>
    <recommendedName>
        <fullName evidence="4">N-acetyltransferase domain-containing protein</fullName>
    </recommendedName>
</protein>
<evidence type="ECO:0000313" key="5">
    <source>
        <dbReference type="EMBL" id="PZO88543.1"/>
    </source>
</evidence>
<keyword evidence="1" id="KW-0808">Transferase</keyword>
<comment type="caution">
    <text evidence="5">The sequence shown here is derived from an EMBL/GenBank/DDBJ whole genome shotgun (WGS) entry which is preliminary data.</text>
</comment>
<evidence type="ECO:0000259" key="4">
    <source>
        <dbReference type="PROSITE" id="PS51186"/>
    </source>
</evidence>
<accession>A0A2W5A1X3</accession>
<dbReference type="Gene3D" id="3.40.630.30">
    <property type="match status" value="1"/>
</dbReference>
<dbReference type="SUPFAM" id="SSF55729">
    <property type="entry name" value="Acyl-CoA N-acyltransferases (Nat)"/>
    <property type="match status" value="1"/>
</dbReference>